<evidence type="ECO:0000256" key="6">
    <source>
        <dbReference type="SAM" id="MobiDB-lite"/>
    </source>
</evidence>
<keyword evidence="9" id="KW-1185">Reference proteome</keyword>
<evidence type="ECO:0000256" key="2">
    <source>
        <dbReference type="ARBA" id="ARBA00022448"/>
    </source>
</evidence>
<keyword evidence="4 8" id="KW-0067">ATP-binding</keyword>
<feature type="domain" description="ABC transporter" evidence="7">
    <location>
        <begin position="17"/>
        <end position="94"/>
    </location>
</feature>
<dbReference type="EMBL" id="QZFU01000041">
    <property type="protein sequence ID" value="RJO69957.1"/>
    <property type="molecule type" value="Genomic_DNA"/>
</dbReference>
<accession>A0A3A4K1I6</accession>
<dbReference type="AlphaFoldDB" id="A0A3A4K1I6"/>
<comment type="caution">
    <text evidence="8">The sequence shown here is derived from an EMBL/GenBank/DDBJ whole genome shotgun (WGS) entry which is preliminary data.</text>
</comment>
<dbReference type="InterPro" id="IPR003439">
    <property type="entry name" value="ABC_transporter-like_ATP-bd"/>
</dbReference>
<evidence type="ECO:0000259" key="7">
    <source>
        <dbReference type="Pfam" id="PF00005"/>
    </source>
</evidence>
<name>A0A3A4K1I6_9NOCA</name>
<protein>
    <submittedName>
        <fullName evidence="8">ATP-binding cassette domain-containing protein</fullName>
    </submittedName>
</protein>
<dbReference type="PANTHER" id="PTHR42711">
    <property type="entry name" value="ABC TRANSPORTER ATP-BINDING PROTEIN"/>
    <property type="match status" value="1"/>
</dbReference>
<evidence type="ECO:0000256" key="3">
    <source>
        <dbReference type="ARBA" id="ARBA00022741"/>
    </source>
</evidence>
<dbReference type="SUPFAM" id="SSF52540">
    <property type="entry name" value="P-loop containing nucleoside triphosphate hydrolases"/>
    <property type="match status" value="1"/>
</dbReference>
<dbReference type="Gene3D" id="3.40.50.300">
    <property type="entry name" value="P-loop containing nucleotide triphosphate hydrolases"/>
    <property type="match status" value="1"/>
</dbReference>
<dbReference type="GO" id="GO:0005524">
    <property type="term" value="F:ATP binding"/>
    <property type="evidence" value="ECO:0007669"/>
    <property type="project" value="UniProtKB-KW"/>
</dbReference>
<dbReference type="InterPro" id="IPR027417">
    <property type="entry name" value="P-loop_NTPase"/>
</dbReference>
<dbReference type="OrthoDB" id="9804819at2"/>
<organism evidence="8 9">
    <name type="scientific">Nocardia panacis</name>
    <dbReference type="NCBI Taxonomy" id="2340916"/>
    <lineage>
        <taxon>Bacteria</taxon>
        <taxon>Bacillati</taxon>
        <taxon>Actinomycetota</taxon>
        <taxon>Actinomycetes</taxon>
        <taxon>Mycobacteriales</taxon>
        <taxon>Nocardiaceae</taxon>
        <taxon>Nocardia</taxon>
    </lineage>
</organism>
<dbReference type="InterPro" id="IPR050763">
    <property type="entry name" value="ABC_transporter_ATP-binding"/>
</dbReference>
<dbReference type="GO" id="GO:0046677">
    <property type="term" value="P:response to antibiotic"/>
    <property type="evidence" value="ECO:0007669"/>
    <property type="project" value="UniProtKB-KW"/>
</dbReference>
<evidence type="ECO:0000313" key="8">
    <source>
        <dbReference type="EMBL" id="RJO69957.1"/>
    </source>
</evidence>
<evidence type="ECO:0000256" key="4">
    <source>
        <dbReference type="ARBA" id="ARBA00022840"/>
    </source>
</evidence>
<dbReference type="Pfam" id="PF00005">
    <property type="entry name" value="ABC_tran"/>
    <property type="match status" value="1"/>
</dbReference>
<keyword evidence="5" id="KW-0046">Antibiotic resistance</keyword>
<reference evidence="8 9" key="1">
    <citation type="submission" date="2018-09" db="EMBL/GenBank/DDBJ databases">
        <title>YIM PH21274 draft genome.</title>
        <authorList>
            <person name="Miao C."/>
        </authorList>
    </citation>
    <scope>NUCLEOTIDE SEQUENCE [LARGE SCALE GENOMIC DNA]</scope>
    <source>
        <strain evidence="8 9">YIM PH 21724</strain>
    </source>
</reference>
<feature type="region of interest" description="Disordered" evidence="6">
    <location>
        <begin position="83"/>
        <end position="106"/>
    </location>
</feature>
<keyword evidence="3" id="KW-0547">Nucleotide-binding</keyword>
<sequence length="106" mass="11141">MISAEGVTKVFDGGTGLHGVDLAVPAATVTALLGPNGAGKTTMVRILTTLLRPDSGTVRVAGHDVRREPERVQARIGMTGQSVAVDAKLSGPENLRRKSHSNWPRC</sequence>
<dbReference type="Proteomes" id="UP000266677">
    <property type="component" value="Unassembled WGS sequence"/>
</dbReference>
<evidence type="ECO:0000256" key="5">
    <source>
        <dbReference type="ARBA" id="ARBA00023251"/>
    </source>
</evidence>
<evidence type="ECO:0000313" key="9">
    <source>
        <dbReference type="Proteomes" id="UP000266677"/>
    </source>
</evidence>
<keyword evidence="2" id="KW-0813">Transport</keyword>
<dbReference type="PANTHER" id="PTHR42711:SF19">
    <property type="entry name" value="DOXORUBICIN RESISTANCE ATP-BINDING PROTEIN DRRA"/>
    <property type="match status" value="1"/>
</dbReference>
<comment type="subcellular location">
    <subcellularLocation>
        <location evidence="1">Cell membrane</location>
        <topology evidence="1">Peripheral membrane protein</topology>
    </subcellularLocation>
</comment>
<dbReference type="GO" id="GO:0016887">
    <property type="term" value="F:ATP hydrolysis activity"/>
    <property type="evidence" value="ECO:0007669"/>
    <property type="project" value="InterPro"/>
</dbReference>
<evidence type="ECO:0000256" key="1">
    <source>
        <dbReference type="ARBA" id="ARBA00004202"/>
    </source>
</evidence>
<dbReference type="GO" id="GO:0005886">
    <property type="term" value="C:plasma membrane"/>
    <property type="evidence" value="ECO:0007669"/>
    <property type="project" value="UniProtKB-SubCell"/>
</dbReference>
<proteinExistence type="predicted"/>
<gene>
    <name evidence="8" type="ORF">D5S18_29205</name>
</gene>